<evidence type="ECO:0000256" key="12">
    <source>
        <dbReference type="SAM" id="MobiDB-lite"/>
    </source>
</evidence>
<protein>
    <recommendedName>
        <fullName evidence="1">RNA helicase</fullName>
        <ecNumber evidence="1">3.6.4.13</ecNumber>
    </recommendedName>
</protein>
<dbReference type="PROSITE" id="PS51192">
    <property type="entry name" value="HELICASE_ATP_BIND_1"/>
    <property type="match status" value="1"/>
</dbReference>
<feature type="compositionally biased region" description="Low complexity" evidence="12">
    <location>
        <begin position="30"/>
        <end position="39"/>
    </location>
</feature>
<dbReference type="STRING" id="312017.Q240I5"/>
<comment type="catalytic activity">
    <reaction evidence="9">
        <text>ATP + H2O = ADP + phosphate + H(+)</text>
        <dbReference type="Rhea" id="RHEA:13065"/>
        <dbReference type="ChEBI" id="CHEBI:15377"/>
        <dbReference type="ChEBI" id="CHEBI:15378"/>
        <dbReference type="ChEBI" id="CHEBI:30616"/>
        <dbReference type="ChEBI" id="CHEBI:43474"/>
        <dbReference type="ChEBI" id="CHEBI:456216"/>
        <dbReference type="EC" id="3.6.4.13"/>
    </reaction>
</comment>
<evidence type="ECO:0000256" key="5">
    <source>
        <dbReference type="ARBA" id="ARBA00022806"/>
    </source>
</evidence>
<evidence type="ECO:0000256" key="6">
    <source>
        <dbReference type="ARBA" id="ARBA00022840"/>
    </source>
</evidence>
<dbReference type="PROSITE" id="PS00039">
    <property type="entry name" value="DEAD_ATP_HELICASE"/>
    <property type="match status" value="1"/>
</dbReference>
<evidence type="ECO:0000259" key="14">
    <source>
        <dbReference type="PROSITE" id="PS51194"/>
    </source>
</evidence>
<evidence type="ECO:0000259" key="13">
    <source>
        <dbReference type="PROSITE" id="PS51192"/>
    </source>
</evidence>
<name>Q240I5_TETTS</name>
<dbReference type="Proteomes" id="UP000009168">
    <property type="component" value="Unassembled WGS sequence"/>
</dbReference>
<evidence type="ECO:0000256" key="8">
    <source>
        <dbReference type="ARBA" id="ARBA00037954"/>
    </source>
</evidence>
<organism evidence="16 17">
    <name type="scientific">Tetrahymena thermophila (strain SB210)</name>
    <dbReference type="NCBI Taxonomy" id="312017"/>
    <lineage>
        <taxon>Eukaryota</taxon>
        <taxon>Sar</taxon>
        <taxon>Alveolata</taxon>
        <taxon>Ciliophora</taxon>
        <taxon>Intramacronucleata</taxon>
        <taxon>Oligohymenophorea</taxon>
        <taxon>Hymenostomatida</taxon>
        <taxon>Tetrahymenina</taxon>
        <taxon>Tetrahymenidae</taxon>
        <taxon>Tetrahymena</taxon>
    </lineage>
</organism>
<keyword evidence="7" id="KW-0508">mRNA splicing</keyword>
<dbReference type="Gene3D" id="3.40.50.300">
    <property type="entry name" value="P-loop containing nucleotide triphosphate hydrolases"/>
    <property type="match status" value="2"/>
</dbReference>
<dbReference type="SUPFAM" id="SSF52540">
    <property type="entry name" value="P-loop containing nucleoside triphosphate hydrolases"/>
    <property type="match status" value="1"/>
</dbReference>
<feature type="compositionally biased region" description="Basic and acidic residues" evidence="12">
    <location>
        <begin position="65"/>
        <end position="93"/>
    </location>
</feature>
<dbReference type="Pfam" id="PF25430">
    <property type="entry name" value="DDX23"/>
    <property type="match status" value="1"/>
</dbReference>
<dbReference type="Pfam" id="PF00270">
    <property type="entry name" value="DEAD"/>
    <property type="match status" value="1"/>
</dbReference>
<evidence type="ECO:0000256" key="3">
    <source>
        <dbReference type="ARBA" id="ARBA00022741"/>
    </source>
</evidence>
<dbReference type="Pfam" id="PF00271">
    <property type="entry name" value="Helicase_C"/>
    <property type="match status" value="1"/>
</dbReference>
<dbReference type="InterPro" id="IPR057479">
    <property type="entry name" value="PRP28/DDX23-like_helical"/>
</dbReference>
<evidence type="ECO:0000256" key="1">
    <source>
        <dbReference type="ARBA" id="ARBA00012552"/>
    </source>
</evidence>
<feature type="domain" description="Helicase ATP-binding" evidence="13">
    <location>
        <begin position="354"/>
        <end position="555"/>
    </location>
</feature>
<dbReference type="InterPro" id="IPR011545">
    <property type="entry name" value="DEAD/DEAH_box_helicase_dom"/>
</dbReference>
<evidence type="ECO:0000259" key="15">
    <source>
        <dbReference type="PROSITE" id="PS51195"/>
    </source>
</evidence>
<keyword evidence="6 11" id="KW-0067">ATP-binding</keyword>
<dbReference type="eggNOG" id="KOG0333">
    <property type="taxonomic scope" value="Eukaryota"/>
</dbReference>
<dbReference type="GO" id="GO:0005524">
    <property type="term" value="F:ATP binding"/>
    <property type="evidence" value="ECO:0007669"/>
    <property type="project" value="UniProtKB-KW"/>
</dbReference>
<dbReference type="PANTHER" id="PTHR47958">
    <property type="entry name" value="ATP-DEPENDENT RNA HELICASE DBP3"/>
    <property type="match status" value="1"/>
</dbReference>
<evidence type="ECO:0000313" key="17">
    <source>
        <dbReference type="Proteomes" id="UP000009168"/>
    </source>
</evidence>
<dbReference type="EC" id="3.6.4.13" evidence="1"/>
<comment type="similarity">
    <text evidence="8">Belongs to the DEAD box helicase family. DDX23/PRP28 subfamily.</text>
</comment>
<gene>
    <name evidence="16" type="ORF">TTHERM_00991620</name>
</gene>
<dbReference type="InterPro" id="IPR001650">
    <property type="entry name" value="Helicase_C-like"/>
</dbReference>
<dbReference type="InterPro" id="IPR000629">
    <property type="entry name" value="RNA-helicase_DEAD-box_CS"/>
</dbReference>
<dbReference type="SMART" id="SM00487">
    <property type="entry name" value="DEXDc"/>
    <property type="match status" value="1"/>
</dbReference>
<dbReference type="SMART" id="SM00490">
    <property type="entry name" value="HELICc"/>
    <property type="match status" value="1"/>
</dbReference>
<dbReference type="InParanoid" id="Q240I5"/>
<feature type="region of interest" description="Disordered" evidence="12">
    <location>
        <begin position="106"/>
        <end position="163"/>
    </location>
</feature>
<feature type="short sequence motif" description="Q motif" evidence="10">
    <location>
        <begin position="323"/>
        <end position="351"/>
    </location>
</feature>
<reference evidence="17" key="1">
    <citation type="journal article" date="2006" name="PLoS Biol.">
        <title>Macronuclear genome sequence of the ciliate Tetrahymena thermophila, a model eukaryote.</title>
        <authorList>
            <person name="Eisen J.A."/>
            <person name="Coyne R.S."/>
            <person name="Wu M."/>
            <person name="Wu D."/>
            <person name="Thiagarajan M."/>
            <person name="Wortman J.R."/>
            <person name="Badger J.H."/>
            <person name="Ren Q."/>
            <person name="Amedeo P."/>
            <person name="Jones K.M."/>
            <person name="Tallon L.J."/>
            <person name="Delcher A.L."/>
            <person name="Salzberg S.L."/>
            <person name="Silva J.C."/>
            <person name="Haas B.J."/>
            <person name="Majoros W.H."/>
            <person name="Farzad M."/>
            <person name="Carlton J.M."/>
            <person name="Smith R.K. Jr."/>
            <person name="Garg J."/>
            <person name="Pearlman R.E."/>
            <person name="Karrer K.M."/>
            <person name="Sun L."/>
            <person name="Manning G."/>
            <person name="Elde N.C."/>
            <person name="Turkewitz A.P."/>
            <person name="Asai D.J."/>
            <person name="Wilkes D.E."/>
            <person name="Wang Y."/>
            <person name="Cai H."/>
            <person name="Collins K."/>
            <person name="Stewart B.A."/>
            <person name="Lee S.R."/>
            <person name="Wilamowska K."/>
            <person name="Weinberg Z."/>
            <person name="Ruzzo W.L."/>
            <person name="Wloga D."/>
            <person name="Gaertig J."/>
            <person name="Frankel J."/>
            <person name="Tsao C.-C."/>
            <person name="Gorovsky M.A."/>
            <person name="Keeling P.J."/>
            <person name="Waller R.F."/>
            <person name="Patron N.J."/>
            <person name="Cherry J.M."/>
            <person name="Stover N.A."/>
            <person name="Krieger C.J."/>
            <person name="del Toro C."/>
            <person name="Ryder H.F."/>
            <person name="Williamson S.C."/>
            <person name="Barbeau R.A."/>
            <person name="Hamilton E.P."/>
            <person name="Orias E."/>
        </authorList>
    </citation>
    <scope>NUCLEOTIDE SEQUENCE [LARGE SCALE GENOMIC DNA]</scope>
    <source>
        <strain evidence="17">SB210</strain>
    </source>
</reference>
<dbReference type="InterPro" id="IPR014001">
    <property type="entry name" value="Helicase_ATP-bd"/>
</dbReference>
<keyword evidence="2" id="KW-0507">mRNA processing</keyword>
<dbReference type="EMBL" id="GG662546">
    <property type="protein sequence ID" value="EAS02223.2"/>
    <property type="molecule type" value="Genomic_DNA"/>
</dbReference>
<evidence type="ECO:0000256" key="4">
    <source>
        <dbReference type="ARBA" id="ARBA00022801"/>
    </source>
</evidence>
<dbReference type="GO" id="GO:0006397">
    <property type="term" value="P:mRNA processing"/>
    <property type="evidence" value="ECO:0007669"/>
    <property type="project" value="UniProtKB-KW"/>
</dbReference>
<evidence type="ECO:0000256" key="10">
    <source>
        <dbReference type="PROSITE-ProRule" id="PRU00552"/>
    </source>
</evidence>
<keyword evidence="5 11" id="KW-0347">Helicase</keyword>
<feature type="domain" description="Helicase C-terminal" evidence="14">
    <location>
        <begin position="582"/>
        <end position="725"/>
    </location>
</feature>
<dbReference type="GeneID" id="7828059"/>
<feature type="compositionally biased region" description="Basic and acidic residues" evidence="12">
    <location>
        <begin position="106"/>
        <end position="150"/>
    </location>
</feature>
<dbReference type="FunCoup" id="Q240I5">
    <property type="interactions" value="569"/>
</dbReference>
<dbReference type="RefSeq" id="XP_001022468.2">
    <property type="nucleotide sequence ID" value="XM_001022468.3"/>
</dbReference>
<feature type="region of interest" description="Disordered" evidence="12">
    <location>
        <begin position="1"/>
        <end position="93"/>
    </location>
</feature>
<dbReference type="CDD" id="cd17945">
    <property type="entry name" value="DEADc_DDX23"/>
    <property type="match status" value="1"/>
</dbReference>
<evidence type="ECO:0000256" key="7">
    <source>
        <dbReference type="ARBA" id="ARBA00023187"/>
    </source>
</evidence>
<proteinExistence type="inferred from homology"/>
<dbReference type="GO" id="GO:0016787">
    <property type="term" value="F:hydrolase activity"/>
    <property type="evidence" value="ECO:0007669"/>
    <property type="project" value="UniProtKB-KW"/>
</dbReference>
<dbReference type="GO" id="GO:0003724">
    <property type="term" value="F:RNA helicase activity"/>
    <property type="evidence" value="ECO:0007669"/>
    <property type="project" value="UniProtKB-EC"/>
</dbReference>
<dbReference type="PROSITE" id="PS51194">
    <property type="entry name" value="HELICASE_CTER"/>
    <property type="match status" value="1"/>
</dbReference>
<feature type="domain" description="DEAD-box RNA helicase Q" evidence="15">
    <location>
        <begin position="323"/>
        <end position="351"/>
    </location>
</feature>
<dbReference type="HOGENOM" id="CLU_003041_11_2_1"/>
<dbReference type="PROSITE" id="PS51195">
    <property type="entry name" value="Q_MOTIF"/>
    <property type="match status" value="1"/>
</dbReference>
<keyword evidence="3 11" id="KW-0547">Nucleotide-binding</keyword>
<keyword evidence="17" id="KW-1185">Reference proteome</keyword>
<dbReference type="CDD" id="cd18787">
    <property type="entry name" value="SF2_C_DEAD"/>
    <property type="match status" value="1"/>
</dbReference>
<evidence type="ECO:0000256" key="11">
    <source>
        <dbReference type="RuleBase" id="RU000492"/>
    </source>
</evidence>
<dbReference type="AlphaFoldDB" id="Q240I5"/>
<accession>Q240I5</accession>
<dbReference type="OrthoDB" id="196131at2759"/>
<feature type="compositionally biased region" description="Acidic residues" evidence="12">
    <location>
        <begin position="1"/>
        <end position="13"/>
    </location>
</feature>
<dbReference type="GO" id="GO:0008380">
    <property type="term" value="P:RNA splicing"/>
    <property type="evidence" value="ECO:0007669"/>
    <property type="project" value="UniProtKB-KW"/>
</dbReference>
<dbReference type="InterPro" id="IPR014014">
    <property type="entry name" value="RNA_helicase_DEAD_Q_motif"/>
</dbReference>
<evidence type="ECO:0000256" key="2">
    <source>
        <dbReference type="ARBA" id="ARBA00022664"/>
    </source>
</evidence>
<keyword evidence="4 11" id="KW-0378">Hydrolase</keyword>
<dbReference type="InterPro" id="IPR027417">
    <property type="entry name" value="P-loop_NTPase"/>
</dbReference>
<dbReference type="KEGG" id="tet:TTHERM_00991620"/>
<evidence type="ECO:0000256" key="9">
    <source>
        <dbReference type="ARBA" id="ARBA00047984"/>
    </source>
</evidence>
<evidence type="ECO:0000313" key="16">
    <source>
        <dbReference type="EMBL" id="EAS02223.2"/>
    </source>
</evidence>
<sequence length="749" mass="87919">MIEEEYFSEEEENQQQQQTKQPEENSWRPTQTETQEEQTNAAALESEQHEQTNQKQQIQLVYMSRAEREKLRQKEEEDRKKREQQKLKQEKQIREEYEKFKYKEWKREQEREERKREREQKEREEKEKRMREKSKSRSRSRSDSRDRDSKYMTSNTRATEKIAIINSTEDPEIQNIKIQYLGLNKEKKKILKPSEKFKNIFNFKWDSSDDTSVDFNPLYKNKIQSNFLFGRGIQAGYDVKEQLEKNVKYEDLIHKFDPEYQKKKQENKDKDKDKDTKRSIYDVTTKDHWSQKKFDEMTERDWRIFREDNDIIIKGGRVPKPMRTWEEGELPPYILDAVRRSKYEKPTPIQMQTIPIGLQRKDLIGISQTGTGKTCAFLIPLITYLRSLPPMDEEIAKDGPYALILIPTRELAPQIEKEFQNLTSNMRMKSLVMVGGKDEGNQAFKLKLGCELLIGTVGRIKDALEKNYLVLDQVSWVVLDEADKMIDLNFEQDVNFILDKIRTNMKSEDENMAVLQEQEAKVGEKIFRVTHLFSATMPPNLERLAKKYLRSFCYISIGEAGDAKKDIEQIVDFMSEGQKKSRLQKILETAKPPIIIFANEKTAVEKLSKILDRWGWQNVIYHGGKTQQQREAAVDGFKKGKYDILVATDLGARGLHVDGVKMVINFDAPKNIKDFIHRTGRTGRAGKRGIAYTFVTNHNEAIMYDLREFLFKNNFDIPSELDTHPAAQTKPGTISENVPRSQQVILAQQ</sequence>
<dbReference type="GO" id="GO:0003676">
    <property type="term" value="F:nucleic acid binding"/>
    <property type="evidence" value="ECO:0007669"/>
    <property type="project" value="InterPro"/>
</dbReference>
<dbReference type="OMA" id="ARDIKHM"/>